<protein>
    <submittedName>
        <fullName evidence="2">Uncharacterized protein</fullName>
    </submittedName>
</protein>
<proteinExistence type="predicted"/>
<dbReference type="EMBL" id="FOAS01000005">
    <property type="protein sequence ID" value="SEK76452.1"/>
    <property type="molecule type" value="Genomic_DNA"/>
</dbReference>
<name>A0A1H7JPJ5_9GAMM</name>
<sequence>MYFVKLNNKLRSLLGMVGVYCLCVSSPLLAALSSQQQQTQDAQVAALQAATQLFMHRGEGRQPAQAELAEAALGRLQQHSQGLAVGDLQASVPAYRQQVQQALVYDLSSPDLPWDFNLNFSNALSSVLQGLQQNAIAAKAQPTLSAEQTLLWDLPARFQYLATRYTARAYIGDLEPLSEDANSFLAQDLDQQTAALDNDLKALAVALEGRADVASRLRDVQIRWRFIHGRLLNYNDDMAPLIVERSCRDIVTHLQALQRSL</sequence>
<keyword evidence="3" id="KW-1185">Reference proteome</keyword>
<organism evidence="2 3">
    <name type="scientific">Atopomonas hussainii</name>
    <dbReference type="NCBI Taxonomy" id="1429083"/>
    <lineage>
        <taxon>Bacteria</taxon>
        <taxon>Pseudomonadati</taxon>
        <taxon>Pseudomonadota</taxon>
        <taxon>Gammaproteobacteria</taxon>
        <taxon>Pseudomonadales</taxon>
        <taxon>Pseudomonadaceae</taxon>
        <taxon>Atopomonas</taxon>
    </lineage>
</organism>
<evidence type="ECO:0000313" key="2">
    <source>
        <dbReference type="EMBL" id="SEK76452.1"/>
    </source>
</evidence>
<reference evidence="2 3" key="1">
    <citation type="submission" date="2016-10" db="EMBL/GenBank/DDBJ databases">
        <authorList>
            <person name="de Groot N.N."/>
        </authorList>
    </citation>
    <scope>NUCLEOTIDE SEQUENCE [LARGE SCALE GENOMIC DNA]</scope>
    <source>
        <strain evidence="2 3">JCM 19513</strain>
    </source>
</reference>
<accession>A0A1H7JPJ5</accession>
<keyword evidence="1" id="KW-0732">Signal</keyword>
<evidence type="ECO:0000313" key="3">
    <source>
        <dbReference type="Proteomes" id="UP000185766"/>
    </source>
</evidence>
<dbReference type="AlphaFoldDB" id="A0A1H7JPJ5"/>
<dbReference type="Proteomes" id="UP000185766">
    <property type="component" value="Unassembled WGS sequence"/>
</dbReference>
<gene>
    <name evidence="2" type="ORF">SAMN05216214_1056</name>
</gene>
<feature type="chain" id="PRO_5010281989" evidence="1">
    <location>
        <begin position="31"/>
        <end position="261"/>
    </location>
</feature>
<dbReference type="STRING" id="1429083.GCA_001885685_01421"/>
<feature type="signal peptide" evidence="1">
    <location>
        <begin position="1"/>
        <end position="30"/>
    </location>
</feature>
<evidence type="ECO:0000256" key="1">
    <source>
        <dbReference type="SAM" id="SignalP"/>
    </source>
</evidence>